<evidence type="ECO:0000313" key="1">
    <source>
        <dbReference type="EMBL" id="WYV99064.1"/>
    </source>
</evidence>
<dbReference type="SUPFAM" id="SSF56300">
    <property type="entry name" value="Metallo-dependent phosphatases"/>
    <property type="match status" value="1"/>
</dbReference>
<name>A0AAX4MXD2_9CAUD</name>
<evidence type="ECO:0000313" key="2">
    <source>
        <dbReference type="Proteomes" id="UP001438490"/>
    </source>
</evidence>
<keyword evidence="2" id="KW-1185">Reference proteome</keyword>
<sequence length="262" mass="29542">MAKTKIGRTHLCIADTQAKPGIDLRYLARIGQYIVDKRPDVIIHIGDHYDFESLSSYDKGKRVMEGRRLVNDIEAGNEGMHLLLGPLRALQARQRANRKKVYEPEMHFCKGNHEARFDRLANDMPELDGFVGTDTLPLKEMGWIVHDFLKPVKIDGIHYVHYLVNPMNGKPRGGNALNQLKAVGASFVVGHKQVLDMAILDNQLDGGFKLGIINGACYEHEEGYKGYQGNEHFRGLMMLHEVEDGFGLPMPVSLKYLKAKYA</sequence>
<dbReference type="Proteomes" id="UP001438490">
    <property type="component" value="Segment"/>
</dbReference>
<reference evidence="1 2" key="1">
    <citation type="submission" date="2024-03" db="EMBL/GenBank/DDBJ databases">
        <title>Isolation and characterization of a phage collection against Pseudomonas putida.</title>
        <authorList>
            <person name="Brauer A."/>
            <person name="Rosendahl S."/>
            <person name="Kangsep A."/>
            <person name="Rikberg R."/>
            <person name="Lewanczyk A.C."/>
            <person name="Horak R."/>
            <person name="Tamman H."/>
        </authorList>
    </citation>
    <scope>NUCLEOTIDE SEQUENCE [LARGE SCALE GENOMIC DNA]</scope>
</reference>
<proteinExistence type="predicted"/>
<dbReference type="EMBL" id="PP496413">
    <property type="protein sequence ID" value="WYV99064.1"/>
    <property type="molecule type" value="Genomic_DNA"/>
</dbReference>
<dbReference type="InterPro" id="IPR029052">
    <property type="entry name" value="Metallo-depent_PP-like"/>
</dbReference>
<gene>
    <name evidence="1" type="ORF">Amme3_00068</name>
</gene>
<accession>A0AAX4MXD2</accession>
<organism evidence="1 2">
    <name type="scientific">Pseudomonas phage vB_PpuM-Amme-3</name>
    <dbReference type="NCBI Taxonomy" id="3132617"/>
    <lineage>
        <taxon>Viruses</taxon>
        <taxon>Duplodnaviria</taxon>
        <taxon>Heunggongvirae</taxon>
        <taxon>Uroviricota</taxon>
        <taxon>Caudoviricetes</taxon>
        <taxon>Vandenendeviridae</taxon>
        <taxon>Gorskivirinae</taxon>
        <taxon>Tartuvirus</taxon>
        <taxon>Tartuvirus amme3</taxon>
    </lineage>
</organism>
<protein>
    <submittedName>
        <fullName evidence="1">Metallo-phosphoesterase</fullName>
    </submittedName>
</protein>